<name>A0ABQ9G5I8_9NEOP</name>
<feature type="compositionally biased region" description="Basic and acidic residues" evidence="1">
    <location>
        <begin position="1"/>
        <end position="17"/>
    </location>
</feature>
<comment type="caution">
    <text evidence="2">The sequence shown here is derived from an EMBL/GenBank/DDBJ whole genome shotgun (WGS) entry which is preliminary data.</text>
</comment>
<feature type="region of interest" description="Disordered" evidence="1">
    <location>
        <begin position="456"/>
        <end position="478"/>
    </location>
</feature>
<feature type="compositionally biased region" description="Basic and acidic residues" evidence="1">
    <location>
        <begin position="494"/>
        <end position="509"/>
    </location>
</feature>
<dbReference type="EMBL" id="JARBHB010000015">
    <property type="protein sequence ID" value="KAJ8867725.1"/>
    <property type="molecule type" value="Genomic_DNA"/>
</dbReference>
<proteinExistence type="predicted"/>
<sequence length="509" mass="56756">MERRRNEGARETGDPRENPLTNGIVWHDSHLRKSEEPAGPVHTRDSDICSLAADLHSSQCYCIPGSMALATCFPCKSPIDSESSRACLMNCDPIEKGIYELKRSVRGDAGRRTGVPRESKPAKETSVMLHACEKSRLASTGNPTRNAMKAFVTVPLWPTWWRRETSISRKGALGEITYASFNYSEHVLNFACASNHSDLWGGERERERAREIETLKIREFNDLQARLYRLMNKKCRYELHIGCLLSQWKATIGHRSPGGIKHLGSSTGMKRGGKWEIPEKNPSTSGIVRHDSHLQKSGVNQPEIEPWWDSISLTAQTSALCLVAMAYLMREVVFLLSLLRFLATNEEKRFSKNQLSEFFELAVYNIIYRPSIVIGITVAERLTRSPPIKADRVQFPAESPIFAKGNRAGRFGFSRGSSISPAPSFRRRSIFTSITLIGSQDLAGYGYDGAAGAVKTVPDQKKKKKETKQNSVHQEEAVGTAMALPLRGVWGGHARPDVAKLTKFGPDPK</sequence>
<organism evidence="2 3">
    <name type="scientific">Dryococelus australis</name>
    <dbReference type="NCBI Taxonomy" id="614101"/>
    <lineage>
        <taxon>Eukaryota</taxon>
        <taxon>Metazoa</taxon>
        <taxon>Ecdysozoa</taxon>
        <taxon>Arthropoda</taxon>
        <taxon>Hexapoda</taxon>
        <taxon>Insecta</taxon>
        <taxon>Pterygota</taxon>
        <taxon>Neoptera</taxon>
        <taxon>Polyneoptera</taxon>
        <taxon>Phasmatodea</taxon>
        <taxon>Verophasmatodea</taxon>
        <taxon>Anareolatae</taxon>
        <taxon>Phasmatidae</taxon>
        <taxon>Eurycanthinae</taxon>
        <taxon>Dryococelus</taxon>
    </lineage>
</organism>
<protein>
    <submittedName>
        <fullName evidence="2">Uncharacterized protein</fullName>
    </submittedName>
</protein>
<evidence type="ECO:0000313" key="2">
    <source>
        <dbReference type="EMBL" id="KAJ8867725.1"/>
    </source>
</evidence>
<dbReference type="Proteomes" id="UP001159363">
    <property type="component" value="Chromosome 14"/>
</dbReference>
<feature type="region of interest" description="Disordered" evidence="1">
    <location>
        <begin position="1"/>
        <end position="23"/>
    </location>
</feature>
<evidence type="ECO:0000256" key="1">
    <source>
        <dbReference type="SAM" id="MobiDB-lite"/>
    </source>
</evidence>
<feature type="region of interest" description="Disordered" evidence="1">
    <location>
        <begin position="490"/>
        <end position="509"/>
    </location>
</feature>
<gene>
    <name evidence="2" type="ORF">PR048_031528</name>
</gene>
<accession>A0ABQ9G5I8</accession>
<keyword evidence="3" id="KW-1185">Reference proteome</keyword>
<evidence type="ECO:0000313" key="3">
    <source>
        <dbReference type="Proteomes" id="UP001159363"/>
    </source>
</evidence>
<reference evidence="2 3" key="1">
    <citation type="submission" date="2023-02" db="EMBL/GenBank/DDBJ databases">
        <title>LHISI_Scaffold_Assembly.</title>
        <authorList>
            <person name="Stuart O.P."/>
            <person name="Cleave R."/>
            <person name="Magrath M.J.L."/>
            <person name="Mikheyev A.S."/>
        </authorList>
    </citation>
    <scope>NUCLEOTIDE SEQUENCE [LARGE SCALE GENOMIC DNA]</scope>
    <source>
        <strain evidence="2">Daus_M_001</strain>
        <tissue evidence="2">Leg muscle</tissue>
    </source>
</reference>